<name>A0A1M2VCM1_TRAPU</name>
<organism evidence="2 3">
    <name type="scientific">Trametes pubescens</name>
    <name type="common">White-rot fungus</name>
    <dbReference type="NCBI Taxonomy" id="154538"/>
    <lineage>
        <taxon>Eukaryota</taxon>
        <taxon>Fungi</taxon>
        <taxon>Dikarya</taxon>
        <taxon>Basidiomycota</taxon>
        <taxon>Agaricomycotina</taxon>
        <taxon>Agaricomycetes</taxon>
        <taxon>Polyporales</taxon>
        <taxon>Polyporaceae</taxon>
        <taxon>Trametes</taxon>
    </lineage>
</organism>
<evidence type="ECO:0000313" key="3">
    <source>
        <dbReference type="Proteomes" id="UP000184267"/>
    </source>
</evidence>
<evidence type="ECO:0000256" key="1">
    <source>
        <dbReference type="SAM" id="MobiDB-lite"/>
    </source>
</evidence>
<feature type="compositionally biased region" description="Polar residues" evidence="1">
    <location>
        <begin position="70"/>
        <end position="88"/>
    </location>
</feature>
<dbReference type="EMBL" id="MNAD01001463">
    <property type="protein sequence ID" value="OJT05380.1"/>
    <property type="molecule type" value="Genomic_DNA"/>
</dbReference>
<feature type="region of interest" description="Disordered" evidence="1">
    <location>
        <begin position="1"/>
        <end position="23"/>
    </location>
</feature>
<comment type="caution">
    <text evidence="2">The sequence shown here is derived from an EMBL/GenBank/DDBJ whole genome shotgun (WGS) entry which is preliminary data.</text>
</comment>
<evidence type="ECO:0000313" key="2">
    <source>
        <dbReference type="EMBL" id="OJT05380.1"/>
    </source>
</evidence>
<dbReference type="AlphaFoldDB" id="A0A1M2VCM1"/>
<reference evidence="2 3" key="1">
    <citation type="submission" date="2016-10" db="EMBL/GenBank/DDBJ databases">
        <title>Genome sequence of the basidiomycete white-rot fungus Trametes pubescens.</title>
        <authorList>
            <person name="Makela M.R."/>
            <person name="Granchi Z."/>
            <person name="Peng M."/>
            <person name="De Vries R.P."/>
            <person name="Grigoriev I."/>
            <person name="Riley R."/>
            <person name="Hilden K."/>
        </authorList>
    </citation>
    <scope>NUCLEOTIDE SEQUENCE [LARGE SCALE GENOMIC DNA]</scope>
    <source>
        <strain evidence="2 3">FBCC735</strain>
    </source>
</reference>
<protein>
    <submittedName>
        <fullName evidence="2">Uncharacterized protein</fullName>
    </submittedName>
</protein>
<proteinExistence type="predicted"/>
<feature type="region of interest" description="Disordered" evidence="1">
    <location>
        <begin position="54"/>
        <end position="97"/>
    </location>
</feature>
<accession>A0A1M2VCM1</accession>
<keyword evidence="3" id="KW-1185">Reference proteome</keyword>
<gene>
    <name evidence="2" type="ORF">TRAPUB_3821</name>
</gene>
<feature type="compositionally biased region" description="Pro residues" evidence="1">
    <location>
        <begin position="1"/>
        <end position="16"/>
    </location>
</feature>
<dbReference type="Proteomes" id="UP000184267">
    <property type="component" value="Unassembled WGS sequence"/>
</dbReference>
<sequence>MLGPDAPRPLYTPDPAIPMQTNYHDRRRGPEWIQTGALMTGVCSPIAFRRLSSGKTAATARRRTDTHTRQPSALSGSRATSWANTAFRTNPGIHAKHPEHVANEEAAAAAGKMLDERSLA</sequence>